<feature type="region of interest" description="Disordered" evidence="1">
    <location>
        <begin position="378"/>
        <end position="397"/>
    </location>
</feature>
<accession>K1VEQ1</accession>
<organism evidence="3 4">
    <name type="scientific">Trichosporon asahii var. asahii (strain CBS 8904)</name>
    <name type="common">Yeast</name>
    <dbReference type="NCBI Taxonomy" id="1220162"/>
    <lineage>
        <taxon>Eukaryota</taxon>
        <taxon>Fungi</taxon>
        <taxon>Dikarya</taxon>
        <taxon>Basidiomycota</taxon>
        <taxon>Agaricomycotina</taxon>
        <taxon>Tremellomycetes</taxon>
        <taxon>Trichosporonales</taxon>
        <taxon>Trichosporonaceae</taxon>
        <taxon>Trichosporon</taxon>
    </lineage>
</organism>
<dbReference type="OMA" id="VAHPYTF"/>
<feature type="domain" description="FAD dependent oxidoreductase" evidence="2">
    <location>
        <begin position="7"/>
        <end position="366"/>
    </location>
</feature>
<dbReference type="EMBL" id="AMBO01000281">
    <property type="protein sequence ID" value="EKD02500.1"/>
    <property type="molecule type" value="Genomic_DNA"/>
</dbReference>
<dbReference type="PANTHER" id="PTHR13847:SF193">
    <property type="entry name" value="PYRUVATE DEHYDROGENASE PHOSPHATASE REGULATORY SUBUNIT, MITOCHONDRIAL"/>
    <property type="match status" value="1"/>
</dbReference>
<dbReference type="Proteomes" id="UP000006757">
    <property type="component" value="Unassembled WGS sequence"/>
</dbReference>
<dbReference type="InParanoid" id="K1VEQ1"/>
<dbReference type="Gene3D" id="3.30.9.10">
    <property type="entry name" value="D-Amino Acid Oxidase, subunit A, domain 2"/>
    <property type="match status" value="1"/>
</dbReference>
<evidence type="ECO:0000259" key="2">
    <source>
        <dbReference type="Pfam" id="PF01266"/>
    </source>
</evidence>
<reference evidence="3 4" key="1">
    <citation type="journal article" date="2012" name="Eukaryot. Cell">
        <title>Genome sequence of the Trichosporon asahii environmental strain CBS 8904.</title>
        <authorList>
            <person name="Yang R.Y."/>
            <person name="Li H.T."/>
            <person name="Zhu H."/>
            <person name="Zhou G.P."/>
            <person name="Wang M."/>
            <person name="Wang L."/>
        </authorList>
    </citation>
    <scope>NUCLEOTIDE SEQUENCE [LARGE SCALE GENOMIC DNA]</scope>
    <source>
        <strain evidence="3 4">CBS 8904</strain>
    </source>
</reference>
<sequence length="416" mass="44773">MSDQQYDVIVVGAGIAGSLLSRNLSPHVRTLLLDRSLSFPGSTGHAPGFVGELNTIPTLTQLARRSIALYRSIPGGFNSVGGLEVLQGPNWPGKTAADTAQTLMDREKLAREQGVEAEVLLPKEAARQCPALVRPDNGGGIKFPNDGTANARRISLWGREQAQSEGAKIVEAEVSSIDGSGDDWTVKTSNGTFKAKRVVLATGIWASQLAPETQVTALPVAHPYAYTKVRAEREQTGPFVRFPGPHVYARDHGDRDGVGSYAHDPIHVLHTSKLASAYGAWDPNFNRVLNRALSILPKDTADAFDPIKPLPESYHGDVPKGAYAFNGLFTVTPDGLPLFGQSKTGLWLAVGAWVTNAGGACDVLAKEIRASLGQKVEQESELAKEMDPRRFEGRDPEEVSKQALATYNDIYNKAKA</sequence>
<dbReference type="OrthoDB" id="498204at2759"/>
<dbReference type="STRING" id="1220162.K1VEQ1"/>
<name>K1VEQ1_TRIAC</name>
<dbReference type="PANTHER" id="PTHR13847">
    <property type="entry name" value="SARCOSINE DEHYDROGENASE-RELATED"/>
    <property type="match status" value="1"/>
</dbReference>
<evidence type="ECO:0000256" key="1">
    <source>
        <dbReference type="SAM" id="MobiDB-lite"/>
    </source>
</evidence>
<evidence type="ECO:0000313" key="4">
    <source>
        <dbReference type="Proteomes" id="UP000006757"/>
    </source>
</evidence>
<dbReference type="SUPFAM" id="SSF51905">
    <property type="entry name" value="FAD/NAD(P)-binding domain"/>
    <property type="match status" value="1"/>
</dbReference>
<dbReference type="InterPro" id="IPR006076">
    <property type="entry name" value="FAD-dep_OxRdtase"/>
</dbReference>
<comment type="caution">
    <text evidence="3">The sequence shown here is derived from an EMBL/GenBank/DDBJ whole genome shotgun (WGS) entry which is preliminary data.</text>
</comment>
<gene>
    <name evidence="3" type="ORF">A1Q2_03176</name>
</gene>
<dbReference type="Gene3D" id="3.50.50.60">
    <property type="entry name" value="FAD/NAD(P)-binding domain"/>
    <property type="match status" value="1"/>
</dbReference>
<dbReference type="eggNOG" id="KOG2844">
    <property type="taxonomic scope" value="Eukaryota"/>
</dbReference>
<protein>
    <recommendedName>
        <fullName evidence="2">FAD dependent oxidoreductase domain-containing protein</fullName>
    </recommendedName>
</protein>
<keyword evidence="4" id="KW-1185">Reference proteome</keyword>
<dbReference type="SUPFAM" id="SSF54373">
    <property type="entry name" value="FAD-linked reductases, C-terminal domain"/>
    <property type="match status" value="1"/>
</dbReference>
<dbReference type="GO" id="GO:0005739">
    <property type="term" value="C:mitochondrion"/>
    <property type="evidence" value="ECO:0007669"/>
    <property type="project" value="TreeGrafter"/>
</dbReference>
<dbReference type="AlphaFoldDB" id="K1VEQ1"/>
<evidence type="ECO:0000313" key="3">
    <source>
        <dbReference type="EMBL" id="EKD02500.1"/>
    </source>
</evidence>
<dbReference type="Pfam" id="PF01266">
    <property type="entry name" value="DAO"/>
    <property type="match status" value="1"/>
</dbReference>
<dbReference type="InterPro" id="IPR036188">
    <property type="entry name" value="FAD/NAD-bd_sf"/>
</dbReference>
<proteinExistence type="predicted"/>
<dbReference type="HOGENOM" id="CLU_007884_8_0_1"/>